<keyword evidence="2" id="KW-1185">Reference proteome</keyword>
<comment type="caution">
    <text evidence="1">The sequence shown here is derived from an EMBL/GenBank/DDBJ whole genome shotgun (WGS) entry which is preliminary data.</text>
</comment>
<evidence type="ECO:0000313" key="2">
    <source>
        <dbReference type="Proteomes" id="UP001261666"/>
    </source>
</evidence>
<organism evidence="1 2">
    <name type="scientific">Nocardioides zeae</name>
    <dbReference type="NCBI Taxonomy" id="1457234"/>
    <lineage>
        <taxon>Bacteria</taxon>
        <taxon>Bacillati</taxon>
        <taxon>Actinomycetota</taxon>
        <taxon>Actinomycetes</taxon>
        <taxon>Propionibacteriales</taxon>
        <taxon>Nocardioidaceae</taxon>
        <taxon>Nocardioides</taxon>
    </lineage>
</organism>
<keyword evidence="1" id="KW-0645">Protease</keyword>
<gene>
    <name evidence="1" type="ORF">QE364_001718</name>
</gene>
<name>A0ACC6IH09_9ACTN</name>
<sequence length="732" mass="77987">MGLANVRSVTFSDHAQDAHASTASTAPTAPRAPSPAGSPFADLADYVALPRVESLTRSVDGSRVVLTVATLDADRTGYERALWEVDAAGGGTPRRLTRSTAGESGAAFTAAGTLLFTSSRAGGGGPERDGKPVTQLWAIDPAGGEARPVTALAGGVGAIAATARAAETVVLAADLLPSATTFEEDARLREERAKRKVAAILHEHYPVRFWDHDLGPDEPHLLALDLAALAPETVTPAAPAADGSTQDAGDAPAPYPAHLPRPADLTPHPGRSADTGGAALTPDGRTLLAALRRRQGRGDRFALVAIDVATGGHTTLVDELSTYIEGPVVSNDGAWVAYVRASFSTPAGPADQHLWISRTDGSEARELAVGWDRWPTEIAFAPDDRSLVVVADDDGRGRIFRVPLDDGPVTALTTDDHAYTQAHVGPDGSVVALRSSWQVAPHPVRVEVDGTVTELATPAPPPAPVGTMTDVETVAEDGSRVRGWLLTPPGASADAPAPLLLWIHGGPLNSWNAWSWRWCAQLLVARGYAVLLPDPALSTGYGLEFIARGWNAWGGAPYTDLMDITDAVVARPEIDEGRTAAMGGSFGGYMANWVAGHTDRFRAIVTHASLWALDQFRGTTDGAYYWDEIFDEAGLVANSPHQFVDRISTPLLVIHGDRDYRVPIGEGNRLWAELAQHHADEHGVMPHRYLYFPDENHWVLKPQHATVWYETVIAFLAQHVLGEGWERPAHLG</sequence>
<protein>
    <submittedName>
        <fullName evidence="1">Dipeptidyl aminopeptidase/acylaminoacyl peptidase</fullName>
    </submittedName>
</protein>
<dbReference type="Proteomes" id="UP001261666">
    <property type="component" value="Unassembled WGS sequence"/>
</dbReference>
<dbReference type="EMBL" id="JAVIZJ010000004">
    <property type="protein sequence ID" value="MDR6210011.1"/>
    <property type="molecule type" value="Genomic_DNA"/>
</dbReference>
<accession>A0ACC6IH09</accession>
<reference evidence="1" key="1">
    <citation type="submission" date="2023-08" db="EMBL/GenBank/DDBJ databases">
        <title>Functional and genomic diversity of the sorghum phyllosphere microbiome.</title>
        <authorList>
            <person name="Shade A."/>
        </authorList>
    </citation>
    <scope>NUCLEOTIDE SEQUENCE</scope>
    <source>
        <strain evidence="1">SORGH_AS_0885</strain>
    </source>
</reference>
<proteinExistence type="predicted"/>
<evidence type="ECO:0000313" key="1">
    <source>
        <dbReference type="EMBL" id="MDR6210011.1"/>
    </source>
</evidence>
<keyword evidence="1" id="KW-0378">Hydrolase</keyword>
<keyword evidence="1" id="KW-0031">Aminopeptidase</keyword>